<comment type="caution">
    <text evidence="2">The sequence shown here is derived from an EMBL/GenBank/DDBJ whole genome shotgun (WGS) entry which is preliminary data.</text>
</comment>
<dbReference type="PANTHER" id="PTHR34989:SF1">
    <property type="entry name" value="PROTEIN HDED"/>
    <property type="match status" value="1"/>
</dbReference>
<keyword evidence="1" id="KW-1133">Transmembrane helix</keyword>
<evidence type="ECO:0000313" key="2">
    <source>
        <dbReference type="EMBL" id="MDN3493243.1"/>
    </source>
</evidence>
<dbReference type="RefSeq" id="WP_290206893.1">
    <property type="nucleotide sequence ID" value="NZ_JASDDK010000003.1"/>
</dbReference>
<feature type="transmembrane region" description="Helical" evidence="1">
    <location>
        <begin position="43"/>
        <end position="61"/>
    </location>
</feature>
<sequence length="190" mass="21451">MEYSISKFLKEHVVSWWIPLAFGILFIVLGSIIFFYPFKSYEYVTIALGIALIIAGIGELLHSRFGQKSELKFLGFFSGIISLFVGVLFIQNTELTMMLLPYYFGLWLLLRSFLLLGFNSEAKKLKITKTTPVLVLAILTGLMAVIILFNPVVGKFGIIILIALTFFALGLFNIMLAITLKKITTFYNLK</sequence>
<feature type="transmembrane region" description="Helical" evidence="1">
    <location>
        <begin position="131"/>
        <end position="150"/>
    </location>
</feature>
<gene>
    <name evidence="2" type="ORF">QMA06_10945</name>
</gene>
<keyword evidence="1" id="KW-0812">Transmembrane</keyword>
<feature type="transmembrane region" description="Helical" evidence="1">
    <location>
        <begin position="12"/>
        <end position="37"/>
    </location>
</feature>
<keyword evidence="3" id="KW-1185">Reference proteome</keyword>
<keyword evidence="1" id="KW-0472">Membrane</keyword>
<protein>
    <submittedName>
        <fullName evidence="2">DUF308 domain-containing protein</fullName>
    </submittedName>
</protein>
<reference evidence="2 3" key="1">
    <citation type="journal article" date="2023" name="Int. J. Syst. Evol. Microbiol.">
        <title>Winogradskyella bathintestinalis sp. nov., isolated from the intestine of the deep-sea loosejaw dragonfish, Malacosteus niger.</title>
        <authorList>
            <person name="Uniacke-Lowe S."/>
            <person name="Johnson C.N."/>
            <person name="Stanton C."/>
            <person name="Hill C."/>
            <person name="Ross P."/>
        </authorList>
    </citation>
    <scope>NUCLEOTIDE SEQUENCE [LARGE SCALE GENOMIC DNA]</scope>
    <source>
        <strain evidence="2 3">APC 3343</strain>
    </source>
</reference>
<organism evidence="2 3">
    <name type="scientific">Winogradskyella bathintestinalis</name>
    <dbReference type="NCBI Taxonomy" id="3035208"/>
    <lineage>
        <taxon>Bacteria</taxon>
        <taxon>Pseudomonadati</taxon>
        <taxon>Bacteroidota</taxon>
        <taxon>Flavobacteriia</taxon>
        <taxon>Flavobacteriales</taxon>
        <taxon>Flavobacteriaceae</taxon>
        <taxon>Winogradskyella</taxon>
    </lineage>
</organism>
<evidence type="ECO:0000313" key="3">
    <source>
        <dbReference type="Proteomes" id="UP001231197"/>
    </source>
</evidence>
<accession>A0ABT7ZW75</accession>
<name>A0ABT7ZW75_9FLAO</name>
<feature type="transmembrane region" description="Helical" evidence="1">
    <location>
        <begin position="73"/>
        <end position="90"/>
    </location>
</feature>
<evidence type="ECO:0000256" key="1">
    <source>
        <dbReference type="SAM" id="Phobius"/>
    </source>
</evidence>
<feature type="transmembrane region" description="Helical" evidence="1">
    <location>
        <begin position="102"/>
        <end position="119"/>
    </location>
</feature>
<feature type="transmembrane region" description="Helical" evidence="1">
    <location>
        <begin position="156"/>
        <end position="180"/>
    </location>
</feature>
<proteinExistence type="predicted"/>
<dbReference type="InterPro" id="IPR005325">
    <property type="entry name" value="DUF308_memb"/>
</dbReference>
<dbReference type="Pfam" id="PF03729">
    <property type="entry name" value="DUF308"/>
    <property type="match status" value="1"/>
</dbReference>
<dbReference type="PANTHER" id="PTHR34989">
    <property type="entry name" value="PROTEIN HDED"/>
    <property type="match status" value="1"/>
</dbReference>
<dbReference type="Proteomes" id="UP001231197">
    <property type="component" value="Unassembled WGS sequence"/>
</dbReference>
<dbReference type="InterPro" id="IPR052712">
    <property type="entry name" value="Acid_resist_chaperone_HdeD"/>
</dbReference>
<dbReference type="EMBL" id="JASDDK010000003">
    <property type="protein sequence ID" value="MDN3493243.1"/>
    <property type="molecule type" value="Genomic_DNA"/>
</dbReference>